<comment type="caution">
    <text evidence="3">The sequence shown here is derived from an EMBL/GenBank/DDBJ whole genome shotgun (WGS) entry which is preliminary data.</text>
</comment>
<gene>
    <name evidence="3" type="ORF">C8D86_10719</name>
</gene>
<dbReference type="InterPro" id="IPR027471">
    <property type="entry name" value="YbeD-like_sf"/>
</dbReference>
<proteinExistence type="inferred from homology"/>
<dbReference type="SUPFAM" id="SSF117991">
    <property type="entry name" value="YbeD/HP0495-like"/>
    <property type="match status" value="1"/>
</dbReference>
<evidence type="ECO:0000313" key="3">
    <source>
        <dbReference type="EMBL" id="RDI45143.1"/>
    </source>
</evidence>
<dbReference type="Pfam" id="PF04359">
    <property type="entry name" value="DUF493"/>
    <property type="match status" value="1"/>
</dbReference>
<keyword evidence="4" id="KW-1185">Reference proteome</keyword>
<dbReference type="Gene3D" id="3.30.70.260">
    <property type="match status" value="1"/>
</dbReference>
<organism evidence="3 4">
    <name type="scientific">Aquicella lusitana</name>
    <dbReference type="NCBI Taxonomy" id="254246"/>
    <lineage>
        <taxon>Bacteria</taxon>
        <taxon>Pseudomonadati</taxon>
        <taxon>Pseudomonadota</taxon>
        <taxon>Gammaproteobacteria</taxon>
        <taxon>Legionellales</taxon>
        <taxon>Coxiellaceae</taxon>
        <taxon>Aquicella</taxon>
    </lineage>
</organism>
<reference evidence="3 4" key="1">
    <citation type="submission" date="2018-07" db="EMBL/GenBank/DDBJ databases">
        <title>Genomic Encyclopedia of Type Strains, Phase IV (KMG-IV): sequencing the most valuable type-strain genomes for metagenomic binning, comparative biology and taxonomic classification.</title>
        <authorList>
            <person name="Goeker M."/>
        </authorList>
    </citation>
    <scope>NUCLEOTIDE SEQUENCE [LARGE SCALE GENOMIC DNA]</scope>
    <source>
        <strain evidence="3 4">DSM 16500</strain>
    </source>
</reference>
<dbReference type="HAMAP" id="MF_00659">
    <property type="entry name" value="UPF0250"/>
    <property type="match status" value="1"/>
</dbReference>
<evidence type="ECO:0000256" key="1">
    <source>
        <dbReference type="ARBA" id="ARBA00008460"/>
    </source>
</evidence>
<dbReference type="AlphaFoldDB" id="A0A370GT94"/>
<dbReference type="EMBL" id="QQAX01000007">
    <property type="protein sequence ID" value="RDI45143.1"/>
    <property type="molecule type" value="Genomic_DNA"/>
</dbReference>
<dbReference type="GO" id="GO:0005829">
    <property type="term" value="C:cytosol"/>
    <property type="evidence" value="ECO:0007669"/>
    <property type="project" value="TreeGrafter"/>
</dbReference>
<dbReference type="InterPro" id="IPR007454">
    <property type="entry name" value="UPF0250_YbeD-like"/>
</dbReference>
<evidence type="ECO:0000256" key="2">
    <source>
        <dbReference type="HAMAP-Rule" id="MF_00659"/>
    </source>
</evidence>
<accession>A0A370GT94</accession>
<sequence>MAKKEQKESLLKFPCDFTIKVFGIASDEFEATVLTIIHQHAPNLSDRAIQSRQSEHGKYCALTITVHVNSKEQLDRIYQDLSAAKQVIMAL</sequence>
<dbReference type="PANTHER" id="PTHR38036">
    <property type="entry name" value="UPF0250 PROTEIN YBED"/>
    <property type="match status" value="1"/>
</dbReference>
<comment type="similarity">
    <text evidence="1 2">Belongs to the UPF0250 family.</text>
</comment>
<dbReference type="PANTHER" id="PTHR38036:SF1">
    <property type="entry name" value="UPF0250 PROTEIN YBED"/>
    <property type="match status" value="1"/>
</dbReference>
<dbReference type="RefSeq" id="WP_170131770.1">
    <property type="nucleotide sequence ID" value="NZ_LR699114.1"/>
</dbReference>
<name>A0A370GT94_9COXI</name>
<dbReference type="Proteomes" id="UP000254720">
    <property type="component" value="Unassembled WGS sequence"/>
</dbReference>
<evidence type="ECO:0000313" key="4">
    <source>
        <dbReference type="Proteomes" id="UP000254720"/>
    </source>
</evidence>
<protein>
    <recommendedName>
        <fullName evidence="2">UPF0250 protein C8D86_10719</fullName>
    </recommendedName>
</protein>